<name>A0A0F9JZX4_9ZZZZ</name>
<dbReference type="AlphaFoldDB" id="A0A0F9JZX4"/>
<reference evidence="1" key="1">
    <citation type="journal article" date="2015" name="Nature">
        <title>Complex archaea that bridge the gap between prokaryotes and eukaryotes.</title>
        <authorList>
            <person name="Spang A."/>
            <person name="Saw J.H."/>
            <person name="Jorgensen S.L."/>
            <person name="Zaremba-Niedzwiedzka K."/>
            <person name="Martijn J."/>
            <person name="Lind A.E."/>
            <person name="van Eijk R."/>
            <person name="Schleper C."/>
            <person name="Guy L."/>
            <person name="Ettema T.J."/>
        </authorList>
    </citation>
    <scope>NUCLEOTIDE SEQUENCE</scope>
</reference>
<gene>
    <name evidence="1" type="ORF">LCGC14_1391360</name>
</gene>
<evidence type="ECO:0000313" key="1">
    <source>
        <dbReference type="EMBL" id="KKM75334.1"/>
    </source>
</evidence>
<protein>
    <submittedName>
        <fullName evidence="1">Uncharacterized protein</fullName>
    </submittedName>
</protein>
<organism evidence="1">
    <name type="scientific">marine sediment metagenome</name>
    <dbReference type="NCBI Taxonomy" id="412755"/>
    <lineage>
        <taxon>unclassified sequences</taxon>
        <taxon>metagenomes</taxon>
        <taxon>ecological metagenomes</taxon>
    </lineage>
</organism>
<sequence length="129" mass="14755">MITLDFETKSYADLKKVGTWAYSEHATTDVICACWGVDDGPIQEWWPGKNKTDEMPADLWDAIRTGHLVEAHYVAFERSIWVNVMAKVWVAGAARPREGRMFWSFPILGETGILTQTDRFPQPRRGESH</sequence>
<dbReference type="EMBL" id="LAZR01008995">
    <property type="protein sequence ID" value="KKM75334.1"/>
    <property type="molecule type" value="Genomic_DNA"/>
</dbReference>
<comment type="caution">
    <text evidence="1">The sequence shown here is derived from an EMBL/GenBank/DDBJ whole genome shotgun (WGS) entry which is preliminary data.</text>
</comment>
<proteinExistence type="predicted"/>
<accession>A0A0F9JZX4</accession>